<accession>A0A6V7NIQ3</accession>
<organism evidence="1">
    <name type="scientific">Ananas comosus var. bracteatus</name>
    <name type="common">red pineapple</name>
    <dbReference type="NCBI Taxonomy" id="296719"/>
    <lineage>
        <taxon>Eukaryota</taxon>
        <taxon>Viridiplantae</taxon>
        <taxon>Streptophyta</taxon>
        <taxon>Embryophyta</taxon>
        <taxon>Tracheophyta</taxon>
        <taxon>Spermatophyta</taxon>
        <taxon>Magnoliopsida</taxon>
        <taxon>Liliopsida</taxon>
        <taxon>Poales</taxon>
        <taxon>Bromeliaceae</taxon>
        <taxon>Bromelioideae</taxon>
        <taxon>Ananas</taxon>
    </lineage>
</organism>
<reference evidence="1" key="1">
    <citation type="submission" date="2020-07" db="EMBL/GenBank/DDBJ databases">
        <authorList>
            <person name="Lin J."/>
        </authorList>
    </citation>
    <scope>NUCLEOTIDE SEQUENCE</scope>
</reference>
<proteinExistence type="predicted"/>
<evidence type="ECO:0000313" key="1">
    <source>
        <dbReference type="EMBL" id="CAD1818388.1"/>
    </source>
</evidence>
<dbReference type="EMBL" id="LR862139">
    <property type="protein sequence ID" value="CAD1818388.1"/>
    <property type="molecule type" value="Genomic_DNA"/>
</dbReference>
<dbReference type="AlphaFoldDB" id="A0A6V7NIQ3"/>
<protein>
    <submittedName>
        <fullName evidence="1">Uncharacterized protein</fullName>
    </submittedName>
</protein>
<name>A0A6V7NIQ3_ANACO</name>
<gene>
    <name evidence="1" type="ORF">CB5_LOCUS1599</name>
</gene>
<sequence length="118" mass="12310">MLRACVLDFGGGLHRHLRLSDVGERKTLGPEILIEAEENVSVLVGLALHQQPSVVVVGVASAGGTGVFTVPSDIRSEIASCLHLQTASVEPSSAAAVVPDSDRGRKLRARSLSDGLQC</sequence>